<accession>A0A9X2XYX0</accession>
<keyword evidence="2" id="KW-1185">Reference proteome</keyword>
<dbReference type="Proteomes" id="UP001155483">
    <property type="component" value="Unassembled WGS sequence"/>
</dbReference>
<protein>
    <submittedName>
        <fullName evidence="1">Uncharacterized protein</fullName>
    </submittedName>
</protein>
<gene>
    <name evidence="1" type="ORF">OCK74_21670</name>
</gene>
<evidence type="ECO:0000313" key="1">
    <source>
        <dbReference type="EMBL" id="MCU7551745.1"/>
    </source>
</evidence>
<dbReference type="RefSeq" id="WP_279299183.1">
    <property type="nucleotide sequence ID" value="NZ_JAOTIF010000023.1"/>
</dbReference>
<sequence>MVAQDIKKWELGVWKWEREVEMMVLNDIIKASNPFLIGKQFSFVEWIANQKRIAILFNFYNGLVKGEL</sequence>
<reference evidence="1" key="2">
    <citation type="submission" date="2023-04" db="EMBL/GenBank/DDBJ databases">
        <title>Paracnuella aquatica gen. nov., sp. nov., a member of the family Chitinophagaceae isolated from a hot spring.</title>
        <authorList>
            <person name="Wang C."/>
        </authorList>
    </citation>
    <scope>NUCLEOTIDE SEQUENCE</scope>
    <source>
        <strain evidence="1">LB-8</strain>
    </source>
</reference>
<organism evidence="1 2">
    <name type="scientific">Paraflavisolibacter caeni</name>
    <dbReference type="NCBI Taxonomy" id="2982496"/>
    <lineage>
        <taxon>Bacteria</taxon>
        <taxon>Pseudomonadati</taxon>
        <taxon>Bacteroidota</taxon>
        <taxon>Chitinophagia</taxon>
        <taxon>Chitinophagales</taxon>
        <taxon>Chitinophagaceae</taxon>
        <taxon>Paraflavisolibacter</taxon>
    </lineage>
</organism>
<dbReference type="EMBL" id="JAOTIF010000023">
    <property type="protein sequence ID" value="MCU7551745.1"/>
    <property type="molecule type" value="Genomic_DNA"/>
</dbReference>
<proteinExistence type="predicted"/>
<evidence type="ECO:0000313" key="2">
    <source>
        <dbReference type="Proteomes" id="UP001155483"/>
    </source>
</evidence>
<name>A0A9X2XYX0_9BACT</name>
<comment type="caution">
    <text evidence="1">The sequence shown here is derived from an EMBL/GenBank/DDBJ whole genome shotgun (WGS) entry which is preliminary data.</text>
</comment>
<dbReference type="AlphaFoldDB" id="A0A9X2XYX0"/>
<reference evidence="1" key="1">
    <citation type="submission" date="2022-09" db="EMBL/GenBank/DDBJ databases">
        <authorList>
            <person name="Yuan C."/>
            <person name="Ke Z."/>
        </authorList>
    </citation>
    <scope>NUCLEOTIDE SEQUENCE</scope>
    <source>
        <strain evidence="1">LB-8</strain>
    </source>
</reference>